<evidence type="ECO:0000313" key="10">
    <source>
        <dbReference type="EMBL" id="MCX2977389.1"/>
    </source>
</evidence>
<evidence type="ECO:0000256" key="4">
    <source>
        <dbReference type="ARBA" id="ARBA00022655"/>
    </source>
</evidence>
<dbReference type="Proteomes" id="UP001143304">
    <property type="component" value="Unassembled WGS sequence"/>
</dbReference>
<accession>A0ABT3T5Q6</accession>
<evidence type="ECO:0000256" key="2">
    <source>
        <dbReference type="ARBA" id="ARBA00013014"/>
    </source>
</evidence>
<reference evidence="10" key="1">
    <citation type="submission" date="2019-02" db="EMBL/GenBank/DDBJ databases">
        <authorList>
            <person name="Li S.-H."/>
        </authorList>
    </citation>
    <scope>NUCLEOTIDE SEQUENCE</scope>
    <source>
        <strain evidence="10">IMCC11814</strain>
    </source>
</reference>
<gene>
    <name evidence="10" type="ORF">EYC82_08485</name>
</gene>
<evidence type="ECO:0000313" key="11">
    <source>
        <dbReference type="Proteomes" id="UP001143304"/>
    </source>
</evidence>
<dbReference type="InterPro" id="IPR013752">
    <property type="entry name" value="KPA_reductase"/>
</dbReference>
<evidence type="ECO:0000256" key="3">
    <source>
        <dbReference type="ARBA" id="ARBA00019465"/>
    </source>
</evidence>
<dbReference type="Gene3D" id="3.40.50.720">
    <property type="entry name" value="NAD(P)-binding Rossmann-like Domain"/>
    <property type="match status" value="1"/>
</dbReference>
<name>A0ABT3T5Q6_9GAMM</name>
<evidence type="ECO:0000259" key="9">
    <source>
        <dbReference type="Pfam" id="PF08546"/>
    </source>
</evidence>
<dbReference type="SUPFAM" id="SSF48179">
    <property type="entry name" value="6-phosphogluconate dehydrogenase C-terminal domain-like"/>
    <property type="match status" value="1"/>
</dbReference>
<keyword evidence="5" id="KW-0560">Oxidoreductase</keyword>
<organism evidence="10 11">
    <name type="scientific">Candidatus Marimicrobium litorale</name>
    <dbReference type="NCBI Taxonomy" id="2518991"/>
    <lineage>
        <taxon>Bacteria</taxon>
        <taxon>Pseudomonadati</taxon>
        <taxon>Pseudomonadota</taxon>
        <taxon>Gammaproteobacteria</taxon>
        <taxon>Cellvibrionales</taxon>
        <taxon>Halieaceae</taxon>
        <taxon>Marimicrobium</taxon>
    </lineage>
</organism>
<dbReference type="Pfam" id="PF02558">
    <property type="entry name" value="ApbA"/>
    <property type="match status" value="1"/>
</dbReference>
<evidence type="ECO:0000256" key="7">
    <source>
        <dbReference type="ARBA" id="ARBA00048793"/>
    </source>
</evidence>
<sequence length="335" mass="35853">MKVCIVGAGGIGGLLAVKFSQAGEAVTVVDRGLHLDAMRSHGLSLKMADGTESTTTDLRVTGKISQAGSTDLIILAVKAHQIADVAADLSPLYGSDTSVLTVQNGIPWWYFQRHGGELDSKRLQKLDPEGLIAQHIPAERILGCVAYPACELAAPGMIRHMEGNRFPVGELDGCVTERATTAANLFNNAGLKSYVIDDIRAEIWLKAWGALCFNPISALTNATMVDICQHDETRKLVINMMTEAQTIAEKLGIAFRRTIEERVAGAEAVGAHKTSMLQDSLAGRPMEVDAVIGAVTELGRITQSSCPTIDSIYACVSLLNNKVQQLGVEQPNKSD</sequence>
<dbReference type="InterPro" id="IPR013328">
    <property type="entry name" value="6PGD_dom2"/>
</dbReference>
<dbReference type="Gene3D" id="1.10.1040.10">
    <property type="entry name" value="N-(1-d-carboxylethyl)-l-norvaline Dehydrogenase, domain 2"/>
    <property type="match status" value="1"/>
</dbReference>
<feature type="domain" description="Ketopantoate reductase N-terminal" evidence="8">
    <location>
        <begin position="3"/>
        <end position="172"/>
    </location>
</feature>
<comment type="pathway">
    <text evidence="1">Cofactor biosynthesis; (R)-pantothenate biosynthesis; (R)-pantoate from 3-methyl-2-oxobutanoate: step 2/2.</text>
</comment>
<keyword evidence="4" id="KW-0566">Pantothenate biosynthesis</keyword>
<dbReference type="EC" id="1.1.1.169" evidence="2"/>
<comment type="caution">
    <text evidence="10">The sequence shown here is derived from an EMBL/GenBank/DDBJ whole genome shotgun (WGS) entry which is preliminary data.</text>
</comment>
<dbReference type="InterPro" id="IPR013332">
    <property type="entry name" value="KPR_N"/>
</dbReference>
<evidence type="ECO:0000256" key="5">
    <source>
        <dbReference type="ARBA" id="ARBA00023002"/>
    </source>
</evidence>
<dbReference type="PANTHER" id="PTHR21708:SF45">
    <property type="entry name" value="2-DEHYDROPANTOATE 2-REDUCTASE"/>
    <property type="match status" value="1"/>
</dbReference>
<dbReference type="RefSeq" id="WP_279249111.1">
    <property type="nucleotide sequence ID" value="NZ_SHNO01000001.1"/>
</dbReference>
<dbReference type="NCBIfam" id="NF005089">
    <property type="entry name" value="PRK06522.1-4"/>
    <property type="match status" value="1"/>
</dbReference>
<evidence type="ECO:0000256" key="6">
    <source>
        <dbReference type="ARBA" id="ARBA00032024"/>
    </source>
</evidence>
<evidence type="ECO:0000256" key="1">
    <source>
        <dbReference type="ARBA" id="ARBA00004994"/>
    </source>
</evidence>
<dbReference type="InterPro" id="IPR051402">
    <property type="entry name" value="KPR-Related"/>
</dbReference>
<comment type="catalytic activity">
    <reaction evidence="7">
        <text>(R)-pantoate + NADP(+) = 2-dehydropantoate + NADPH + H(+)</text>
        <dbReference type="Rhea" id="RHEA:16233"/>
        <dbReference type="ChEBI" id="CHEBI:11561"/>
        <dbReference type="ChEBI" id="CHEBI:15378"/>
        <dbReference type="ChEBI" id="CHEBI:15980"/>
        <dbReference type="ChEBI" id="CHEBI:57783"/>
        <dbReference type="ChEBI" id="CHEBI:58349"/>
        <dbReference type="EC" id="1.1.1.169"/>
    </reaction>
</comment>
<evidence type="ECO:0000259" key="8">
    <source>
        <dbReference type="Pfam" id="PF02558"/>
    </source>
</evidence>
<feature type="domain" description="Ketopantoate reductase C-terminal" evidence="9">
    <location>
        <begin position="198"/>
        <end position="318"/>
    </location>
</feature>
<protein>
    <recommendedName>
        <fullName evidence="3">2-dehydropantoate 2-reductase</fullName>
        <ecNumber evidence="2">1.1.1.169</ecNumber>
    </recommendedName>
    <alternativeName>
        <fullName evidence="6">Ketopantoate reductase</fullName>
    </alternativeName>
</protein>
<dbReference type="InterPro" id="IPR036291">
    <property type="entry name" value="NAD(P)-bd_dom_sf"/>
</dbReference>
<proteinExistence type="predicted"/>
<dbReference type="EMBL" id="SHNO01000001">
    <property type="protein sequence ID" value="MCX2977389.1"/>
    <property type="molecule type" value="Genomic_DNA"/>
</dbReference>
<dbReference type="SUPFAM" id="SSF51735">
    <property type="entry name" value="NAD(P)-binding Rossmann-fold domains"/>
    <property type="match status" value="1"/>
</dbReference>
<keyword evidence="11" id="KW-1185">Reference proteome</keyword>
<dbReference type="InterPro" id="IPR008927">
    <property type="entry name" value="6-PGluconate_DH-like_C_sf"/>
</dbReference>
<dbReference type="Pfam" id="PF08546">
    <property type="entry name" value="ApbA_C"/>
    <property type="match status" value="1"/>
</dbReference>
<dbReference type="PANTHER" id="PTHR21708">
    <property type="entry name" value="PROBABLE 2-DEHYDROPANTOATE 2-REDUCTASE"/>
    <property type="match status" value="1"/>
</dbReference>